<dbReference type="InParanoid" id="C1EER4"/>
<keyword evidence="1" id="KW-0677">Repeat</keyword>
<dbReference type="EMBL" id="CP001330">
    <property type="protein sequence ID" value="ACO66284.1"/>
    <property type="molecule type" value="Genomic_DNA"/>
</dbReference>
<feature type="region of interest" description="Disordered" evidence="3">
    <location>
        <begin position="1"/>
        <end position="120"/>
    </location>
</feature>
<sequence length="559" mass="55616">MDPRSRARDRGGGSGYDDPRNRGYRDARDDAPPPSMHGPGPAGADRFHPYGAGGGGHGGGRNLGPLPPPPGVGGGARGGYGNDGGYGDGGGYGGGDPRMTRGGGGGPPPPPAAVGLPPNLDLQGILNSVQAATQGGQGGGPPPAPPAQGGYGGYDGRGQGGHDPRYGPAMTGGHPPPPPVGYGGGYGGSYHDQGAPRGGPPPPPGGYASAGGALPRGGGGGPAGVTHDQPLPGSAREEVMCPASCAGKIIGHGGDTIMSIQKKSGAHVKIQPAHEVPAGAPRRIDISGAAGPVADALQMVNDILRESAIGGSGGGSGGGGGSRGGGGSGGGASVELDVPVPAEMLGRVIGRGGETIRRLQEESGARIQVERDANRVVIRGSADNAQRAKELVLDIVNTPPGQASASGIKNDFVRHVMPAGGCEGKIIGKGGDSIRELCARTGAKIQIDKDAATVTIQGKQEQVDAAIALVQAIIDEGPQIYMRPGGNPGEESRPYVPRSQMGGGYGQDTAAGDGTAVGDAGVPKPLWETHKSPEGYTYYYNTTTGETTWDQPEDYDGVS</sequence>
<dbReference type="InterPro" id="IPR001202">
    <property type="entry name" value="WW_dom"/>
</dbReference>
<dbReference type="GO" id="GO:0003723">
    <property type="term" value="F:RNA binding"/>
    <property type="evidence" value="ECO:0007669"/>
    <property type="project" value="UniProtKB-UniRule"/>
</dbReference>
<feature type="compositionally biased region" description="Gly residues" evidence="3">
    <location>
        <begin position="72"/>
        <end position="105"/>
    </location>
</feature>
<dbReference type="eggNOG" id="KOG1676">
    <property type="taxonomic scope" value="Eukaryota"/>
</dbReference>
<dbReference type="OrthoDB" id="5204190at2759"/>
<evidence type="ECO:0000256" key="3">
    <source>
        <dbReference type="SAM" id="MobiDB-lite"/>
    </source>
</evidence>
<feature type="compositionally biased region" description="Basic and acidic residues" evidence="3">
    <location>
        <begin position="1"/>
        <end position="31"/>
    </location>
</feature>
<dbReference type="InterPro" id="IPR004087">
    <property type="entry name" value="KH_dom"/>
</dbReference>
<dbReference type="Proteomes" id="UP000002009">
    <property type="component" value="Chromosome 11"/>
</dbReference>
<feature type="domain" description="WW" evidence="4">
    <location>
        <begin position="527"/>
        <end position="554"/>
    </location>
</feature>
<dbReference type="SUPFAM" id="SSF54791">
    <property type="entry name" value="Eukaryotic type KH-domain (KH-domain type I)"/>
    <property type="match status" value="3"/>
</dbReference>
<dbReference type="SMART" id="SM00456">
    <property type="entry name" value="WW"/>
    <property type="match status" value="1"/>
</dbReference>
<feature type="compositionally biased region" description="Gly residues" evidence="3">
    <location>
        <begin position="149"/>
        <end position="159"/>
    </location>
</feature>
<keyword evidence="6" id="KW-1185">Reference proteome</keyword>
<reference evidence="5 6" key="1">
    <citation type="journal article" date="2009" name="Science">
        <title>Green evolution and dynamic adaptations revealed by genomes of the marine picoeukaryotes Micromonas.</title>
        <authorList>
            <person name="Worden A.Z."/>
            <person name="Lee J.H."/>
            <person name="Mock T."/>
            <person name="Rouze P."/>
            <person name="Simmons M.P."/>
            <person name="Aerts A.L."/>
            <person name="Allen A.E."/>
            <person name="Cuvelier M.L."/>
            <person name="Derelle E."/>
            <person name="Everett M.V."/>
            <person name="Foulon E."/>
            <person name="Grimwood J."/>
            <person name="Gundlach H."/>
            <person name="Henrissat B."/>
            <person name="Napoli C."/>
            <person name="McDonald S.M."/>
            <person name="Parker M.S."/>
            <person name="Rombauts S."/>
            <person name="Salamov A."/>
            <person name="Von Dassow P."/>
            <person name="Badger J.H."/>
            <person name="Coutinho P.M."/>
            <person name="Demir E."/>
            <person name="Dubchak I."/>
            <person name="Gentemann C."/>
            <person name="Eikrem W."/>
            <person name="Gready J.E."/>
            <person name="John U."/>
            <person name="Lanier W."/>
            <person name="Lindquist E.A."/>
            <person name="Lucas S."/>
            <person name="Mayer K.F."/>
            <person name="Moreau H."/>
            <person name="Not F."/>
            <person name="Otillar R."/>
            <person name="Panaud O."/>
            <person name="Pangilinan J."/>
            <person name="Paulsen I."/>
            <person name="Piegu B."/>
            <person name="Poliakov A."/>
            <person name="Robbens S."/>
            <person name="Schmutz J."/>
            <person name="Toulza E."/>
            <person name="Wyss T."/>
            <person name="Zelensky A."/>
            <person name="Zhou K."/>
            <person name="Armbrust E.V."/>
            <person name="Bhattacharya D."/>
            <person name="Goodenough U.W."/>
            <person name="Van de Peer Y."/>
            <person name="Grigoriev I.V."/>
        </authorList>
    </citation>
    <scope>NUCLEOTIDE SEQUENCE [LARGE SCALE GENOMIC DNA]</scope>
    <source>
        <strain evidence="6">RCC299 / NOUM17</strain>
    </source>
</reference>
<dbReference type="Gene3D" id="2.20.70.10">
    <property type="match status" value="1"/>
</dbReference>
<dbReference type="SUPFAM" id="SSF51045">
    <property type="entry name" value="WW domain"/>
    <property type="match status" value="1"/>
</dbReference>
<evidence type="ECO:0000256" key="2">
    <source>
        <dbReference type="PROSITE-ProRule" id="PRU00117"/>
    </source>
</evidence>
<dbReference type="OMA" id="PLWETHK"/>
<dbReference type="PANTHER" id="PTHR10288">
    <property type="entry name" value="KH DOMAIN CONTAINING RNA BINDING PROTEIN"/>
    <property type="match status" value="1"/>
</dbReference>
<evidence type="ECO:0000313" key="5">
    <source>
        <dbReference type="EMBL" id="ACO66284.1"/>
    </source>
</evidence>
<proteinExistence type="predicted"/>
<dbReference type="Pfam" id="PF00397">
    <property type="entry name" value="WW"/>
    <property type="match status" value="1"/>
</dbReference>
<dbReference type="SMART" id="SM00322">
    <property type="entry name" value="KH"/>
    <property type="match status" value="3"/>
</dbReference>
<dbReference type="PROSITE" id="PS50020">
    <property type="entry name" value="WW_DOMAIN_2"/>
    <property type="match status" value="1"/>
</dbReference>
<feature type="compositionally biased region" description="Gly residues" evidence="3">
    <location>
        <begin position="310"/>
        <end position="332"/>
    </location>
</feature>
<dbReference type="CDD" id="cd00105">
    <property type="entry name" value="KH-I"/>
    <property type="match status" value="2"/>
</dbReference>
<dbReference type="GeneID" id="8247742"/>
<dbReference type="PROSITE" id="PS01159">
    <property type="entry name" value="WW_DOMAIN_1"/>
    <property type="match status" value="1"/>
</dbReference>
<gene>
    <name evidence="5" type="ORF">MICPUN_103207</name>
</gene>
<feature type="region of interest" description="Disordered" evidence="3">
    <location>
        <begin position="132"/>
        <end position="235"/>
    </location>
</feature>
<dbReference type="InterPro" id="IPR036612">
    <property type="entry name" value="KH_dom_type_1_sf"/>
</dbReference>
<protein>
    <recommendedName>
        <fullName evidence="4">WW domain-containing protein</fullName>
    </recommendedName>
</protein>
<dbReference type="Gene3D" id="3.30.1370.10">
    <property type="entry name" value="K Homology domain, type 1"/>
    <property type="match status" value="3"/>
</dbReference>
<feature type="compositionally biased region" description="Low complexity" evidence="3">
    <location>
        <begin position="507"/>
        <end position="522"/>
    </location>
</feature>
<dbReference type="InterPro" id="IPR004088">
    <property type="entry name" value="KH_dom_type_1"/>
</dbReference>
<dbReference type="Pfam" id="PF00013">
    <property type="entry name" value="KH_1"/>
    <property type="match status" value="3"/>
</dbReference>
<dbReference type="RefSeq" id="XP_002505026.1">
    <property type="nucleotide sequence ID" value="XM_002504980.1"/>
</dbReference>
<dbReference type="KEGG" id="mis:MICPUN_103207"/>
<dbReference type="PROSITE" id="PS50084">
    <property type="entry name" value="KH_TYPE_1"/>
    <property type="match status" value="3"/>
</dbReference>
<accession>C1EER4</accession>
<name>C1EER4_MICCC</name>
<organism evidence="5 6">
    <name type="scientific">Micromonas commoda (strain RCC299 / NOUM17 / CCMP2709)</name>
    <name type="common">Picoplanktonic green alga</name>
    <dbReference type="NCBI Taxonomy" id="296587"/>
    <lineage>
        <taxon>Eukaryota</taxon>
        <taxon>Viridiplantae</taxon>
        <taxon>Chlorophyta</taxon>
        <taxon>Mamiellophyceae</taxon>
        <taxon>Mamiellales</taxon>
        <taxon>Mamiellaceae</taxon>
        <taxon>Micromonas</taxon>
    </lineage>
</organism>
<feature type="compositionally biased region" description="Gly residues" evidence="3">
    <location>
        <begin position="214"/>
        <end position="223"/>
    </location>
</feature>
<feature type="compositionally biased region" description="Gly residues" evidence="3">
    <location>
        <begin position="51"/>
        <end position="62"/>
    </location>
</feature>
<keyword evidence="2" id="KW-0694">RNA-binding</keyword>
<evidence type="ECO:0000256" key="1">
    <source>
        <dbReference type="ARBA" id="ARBA00022737"/>
    </source>
</evidence>
<feature type="region of interest" description="Disordered" evidence="3">
    <location>
        <begin position="308"/>
        <end position="334"/>
    </location>
</feature>
<evidence type="ECO:0000259" key="4">
    <source>
        <dbReference type="PROSITE" id="PS50020"/>
    </source>
</evidence>
<dbReference type="AlphaFoldDB" id="C1EER4"/>
<evidence type="ECO:0000313" key="6">
    <source>
        <dbReference type="Proteomes" id="UP000002009"/>
    </source>
</evidence>
<feature type="region of interest" description="Disordered" evidence="3">
    <location>
        <begin position="480"/>
        <end position="528"/>
    </location>
</feature>
<dbReference type="InterPro" id="IPR036020">
    <property type="entry name" value="WW_dom_sf"/>
</dbReference>